<dbReference type="EMBL" id="CAJNDS010000669">
    <property type="protein sequence ID" value="CAE7227072.1"/>
    <property type="molecule type" value="Genomic_DNA"/>
</dbReference>
<accession>A0A812KGI8</accession>
<feature type="transmembrane region" description="Helical" evidence="2">
    <location>
        <begin position="265"/>
        <end position="286"/>
    </location>
</feature>
<dbReference type="SUPFAM" id="SSF103473">
    <property type="entry name" value="MFS general substrate transporter"/>
    <property type="match status" value="1"/>
</dbReference>
<dbReference type="AlphaFoldDB" id="A0A812KGI8"/>
<feature type="transmembrane region" description="Helical" evidence="2">
    <location>
        <begin position="101"/>
        <end position="119"/>
    </location>
</feature>
<feature type="transmembrane region" description="Helical" evidence="2">
    <location>
        <begin position="292"/>
        <end position="311"/>
    </location>
</feature>
<keyword evidence="2" id="KW-0812">Transmembrane</keyword>
<comment type="caution">
    <text evidence="3">The sequence shown here is derived from an EMBL/GenBank/DDBJ whole genome shotgun (WGS) entry which is preliminary data.</text>
</comment>
<gene>
    <name evidence="3" type="ORF">SNAT2548_LOCUS8919</name>
</gene>
<feature type="transmembrane region" description="Helical" evidence="2">
    <location>
        <begin position="66"/>
        <end position="89"/>
    </location>
</feature>
<evidence type="ECO:0008006" key="5">
    <source>
        <dbReference type="Google" id="ProtNLM"/>
    </source>
</evidence>
<keyword evidence="2" id="KW-0472">Membrane</keyword>
<feature type="transmembrane region" description="Helical" evidence="2">
    <location>
        <begin position="424"/>
        <end position="442"/>
    </location>
</feature>
<organism evidence="3 4">
    <name type="scientific">Symbiodinium natans</name>
    <dbReference type="NCBI Taxonomy" id="878477"/>
    <lineage>
        <taxon>Eukaryota</taxon>
        <taxon>Sar</taxon>
        <taxon>Alveolata</taxon>
        <taxon>Dinophyceae</taxon>
        <taxon>Suessiales</taxon>
        <taxon>Symbiodiniaceae</taxon>
        <taxon>Symbiodinium</taxon>
    </lineage>
</organism>
<keyword evidence="4" id="KW-1185">Reference proteome</keyword>
<name>A0A812KGI8_9DINO</name>
<sequence length="449" mass="47661">MALPEPDGGQSDAKQPKGGLPRRELDALRWKNTLASVCMFGAISGIFGMSPLAHLMNQHTPAHLKWLAPGVTVPAVTHFLAQVVVLPLTGGMSKKLKPLQIWLLVAVGMASPLSIGLSSLEGMFWLQYVGAALASVGVACSLEYTQVVVLQWWAIDGRQNLGLAFQGALMASLMVVISLLLGISGSSWGLAGAAYSEVCFLAVMNLYPLLLACRGELGPPAADLTTTHGIQRASESLPAGSPASRATLGTLIRSAGFWHIAMHQFLVPFSGFGIKLLLTSIFEAAYGTSFLHSAYLASLSMVLFVLTRMLFPLISRAVPIFLVLGIMLLLNSVLYAAFPLIIAHLPVWWLLAAKSMAGAIFAGMLCLNPLVLLQLYGPADLPAVFAAAGPARGLGFALGPAAAYYLSLASQDDGTELQSSYDPFFYICAALSLVAAMNMACLRRVSMHR</sequence>
<feature type="transmembrane region" description="Helical" evidence="2">
    <location>
        <begin position="125"/>
        <end position="149"/>
    </location>
</feature>
<feature type="transmembrane region" description="Helical" evidence="2">
    <location>
        <begin position="318"/>
        <end position="342"/>
    </location>
</feature>
<keyword evidence="2" id="KW-1133">Transmembrane helix</keyword>
<evidence type="ECO:0000256" key="1">
    <source>
        <dbReference type="SAM" id="MobiDB-lite"/>
    </source>
</evidence>
<reference evidence="3" key="1">
    <citation type="submission" date="2021-02" db="EMBL/GenBank/DDBJ databases">
        <authorList>
            <person name="Dougan E. K."/>
            <person name="Rhodes N."/>
            <person name="Thang M."/>
            <person name="Chan C."/>
        </authorList>
    </citation>
    <scope>NUCLEOTIDE SEQUENCE</scope>
</reference>
<dbReference type="Proteomes" id="UP000604046">
    <property type="component" value="Unassembled WGS sequence"/>
</dbReference>
<evidence type="ECO:0000256" key="2">
    <source>
        <dbReference type="SAM" id="Phobius"/>
    </source>
</evidence>
<feature type="region of interest" description="Disordered" evidence="1">
    <location>
        <begin position="1"/>
        <end position="22"/>
    </location>
</feature>
<feature type="transmembrane region" description="Helical" evidence="2">
    <location>
        <begin position="161"/>
        <end position="181"/>
    </location>
</feature>
<feature type="transmembrane region" description="Helical" evidence="2">
    <location>
        <begin position="383"/>
        <end position="404"/>
    </location>
</feature>
<dbReference type="Gene3D" id="1.20.1250.20">
    <property type="entry name" value="MFS general substrate transporter like domains"/>
    <property type="match status" value="1"/>
</dbReference>
<dbReference type="OrthoDB" id="10411223at2759"/>
<feature type="transmembrane region" description="Helical" evidence="2">
    <location>
        <begin position="32"/>
        <end position="54"/>
    </location>
</feature>
<evidence type="ECO:0000313" key="4">
    <source>
        <dbReference type="Proteomes" id="UP000604046"/>
    </source>
</evidence>
<feature type="transmembrane region" description="Helical" evidence="2">
    <location>
        <begin position="348"/>
        <end position="371"/>
    </location>
</feature>
<evidence type="ECO:0000313" key="3">
    <source>
        <dbReference type="EMBL" id="CAE7227072.1"/>
    </source>
</evidence>
<dbReference type="InterPro" id="IPR036259">
    <property type="entry name" value="MFS_trans_sf"/>
</dbReference>
<feature type="transmembrane region" description="Helical" evidence="2">
    <location>
        <begin position="187"/>
        <end position="207"/>
    </location>
</feature>
<proteinExistence type="predicted"/>
<protein>
    <recommendedName>
        <fullName evidence="5">Major facilitator superfamily (MFS) profile domain-containing protein</fullName>
    </recommendedName>
</protein>